<comment type="caution">
    <text evidence="1">The sequence shown here is derived from an EMBL/GenBank/DDBJ whole genome shotgun (WGS) entry which is preliminary data.</text>
</comment>
<dbReference type="RefSeq" id="WP_036073311.1">
    <property type="nucleotide sequence ID" value="NZ_JAASUO010000002.1"/>
</dbReference>
<reference evidence="1 2" key="1">
    <citation type="submission" date="2019-03" db="EMBL/GenBank/DDBJ databases">
        <title>Genomic Encyclopedia of Type Strains, Phase III (KMG-III): the genomes of soil and plant-associated and newly described type strains.</title>
        <authorList>
            <person name="Whitman W."/>
        </authorList>
    </citation>
    <scope>NUCLEOTIDE SEQUENCE [LARGE SCALE GENOMIC DNA]</scope>
    <source>
        <strain evidence="1 2">CECT 7972</strain>
    </source>
</reference>
<evidence type="ECO:0000313" key="2">
    <source>
        <dbReference type="Proteomes" id="UP000295558"/>
    </source>
</evidence>
<dbReference type="STRING" id="1265846.PROCOU_15189"/>
<evidence type="ECO:0000313" key="1">
    <source>
        <dbReference type="EMBL" id="TDR54667.1"/>
    </source>
</evidence>
<dbReference type="OrthoDB" id="2365984at2"/>
<protein>
    <recommendedName>
        <fullName evidence="3">Type VII secretion system (Wss) protein ESAT-6</fullName>
    </recommendedName>
</protein>
<organism evidence="1 2">
    <name type="scientific">Listeria rocourtiae</name>
    <dbReference type="NCBI Taxonomy" id="647910"/>
    <lineage>
        <taxon>Bacteria</taxon>
        <taxon>Bacillati</taxon>
        <taxon>Bacillota</taxon>
        <taxon>Bacilli</taxon>
        <taxon>Bacillales</taxon>
        <taxon>Listeriaceae</taxon>
        <taxon>Listeria</taxon>
    </lineage>
</organism>
<accession>A0A4R6ZQ06</accession>
<name>A0A4R6ZQ06_9LIST</name>
<dbReference type="EMBL" id="SNZK01000002">
    <property type="protein sequence ID" value="TDR54667.1"/>
    <property type="molecule type" value="Genomic_DNA"/>
</dbReference>
<keyword evidence="2" id="KW-1185">Reference proteome</keyword>
<dbReference type="AlphaFoldDB" id="A0A4R6ZQ06"/>
<gene>
    <name evidence="1" type="ORF">DFP96_102261</name>
</gene>
<proteinExistence type="predicted"/>
<dbReference type="Proteomes" id="UP000295558">
    <property type="component" value="Unassembled WGS sequence"/>
</dbReference>
<evidence type="ECO:0008006" key="3">
    <source>
        <dbReference type="Google" id="ProtNLM"/>
    </source>
</evidence>
<sequence length="114" mass="12506">MANVAMDGAGAGGGTADISISVDEISTIYNKIQKINNELEKLGKLTASIASITFYEEGKAKKALEVYEKANKKAMDLYDNYAQIANLVAHTINVMREQDESLGQEFFEKLDLPE</sequence>